<dbReference type="EC" id="3.4.11.5" evidence="4"/>
<evidence type="ECO:0000259" key="10">
    <source>
        <dbReference type="Pfam" id="PF00561"/>
    </source>
</evidence>
<reference evidence="12" key="1">
    <citation type="submission" date="2018-06" db="EMBL/GenBank/DDBJ databases">
        <authorList>
            <consortium name="Pathogen Informatics"/>
        </authorList>
    </citation>
    <scope>NUCLEOTIDE SEQUENCE [LARGE SCALE GENOMIC DNA]</scope>
    <source>
        <strain evidence="12">NCTC10132</strain>
    </source>
</reference>
<dbReference type="SUPFAM" id="SSF53474">
    <property type="entry name" value="alpha/beta-Hydrolases"/>
    <property type="match status" value="1"/>
</dbReference>
<dbReference type="GO" id="GO:0006508">
    <property type="term" value="P:proteolysis"/>
    <property type="evidence" value="ECO:0007669"/>
    <property type="project" value="UniProtKB-KW"/>
</dbReference>
<dbReference type="Pfam" id="PF00561">
    <property type="entry name" value="Abhydrolase_1"/>
    <property type="match status" value="1"/>
</dbReference>
<comment type="subcellular location">
    <subcellularLocation>
        <location evidence="2">Cytoplasm</location>
    </subcellularLocation>
</comment>
<keyword evidence="8 11" id="KW-0378">Hydrolase</keyword>
<dbReference type="EMBL" id="LS991951">
    <property type="protein sequence ID" value="SYV97840.1"/>
    <property type="molecule type" value="Genomic_DNA"/>
</dbReference>
<organism evidence="11 12">
    <name type="scientific">Mycoplasmopsis edwardii</name>
    <dbReference type="NCBI Taxonomy" id="53558"/>
    <lineage>
        <taxon>Bacteria</taxon>
        <taxon>Bacillati</taxon>
        <taxon>Mycoplasmatota</taxon>
        <taxon>Mycoplasmoidales</taxon>
        <taxon>Metamycoplasmataceae</taxon>
        <taxon>Mycoplasmopsis</taxon>
    </lineage>
</organism>
<dbReference type="GO" id="GO:0004177">
    <property type="term" value="F:aminopeptidase activity"/>
    <property type="evidence" value="ECO:0007669"/>
    <property type="project" value="UniProtKB-KW"/>
</dbReference>
<keyword evidence="7" id="KW-0645">Protease</keyword>
<keyword evidence="12" id="KW-1185">Reference proteome</keyword>
<name>A0A3B0PQ94_9BACT</name>
<dbReference type="PANTHER" id="PTHR43722">
    <property type="entry name" value="PROLINE IMINOPEPTIDASE"/>
    <property type="match status" value="1"/>
</dbReference>
<dbReference type="PANTHER" id="PTHR43722:SF1">
    <property type="entry name" value="PROLINE IMINOPEPTIDASE"/>
    <property type="match status" value="1"/>
</dbReference>
<evidence type="ECO:0000313" key="11">
    <source>
        <dbReference type="EMBL" id="SYV97840.1"/>
    </source>
</evidence>
<evidence type="ECO:0000256" key="8">
    <source>
        <dbReference type="ARBA" id="ARBA00022801"/>
    </source>
</evidence>
<comment type="catalytic activity">
    <reaction evidence="1">
        <text>Release of N-terminal proline from a peptide.</text>
        <dbReference type="EC" id="3.4.11.5"/>
    </reaction>
</comment>
<feature type="domain" description="AB hydrolase-1" evidence="10">
    <location>
        <begin position="35"/>
        <end position="110"/>
    </location>
</feature>
<evidence type="ECO:0000256" key="2">
    <source>
        <dbReference type="ARBA" id="ARBA00004496"/>
    </source>
</evidence>
<keyword evidence="5 11" id="KW-0031">Aminopeptidase</keyword>
<evidence type="ECO:0000256" key="1">
    <source>
        <dbReference type="ARBA" id="ARBA00001585"/>
    </source>
</evidence>
<feature type="non-terminal residue" evidence="11">
    <location>
        <position position="110"/>
    </location>
</feature>
<comment type="similarity">
    <text evidence="3">Belongs to the peptidase S33 family.</text>
</comment>
<dbReference type="Gene3D" id="3.40.50.1820">
    <property type="entry name" value="alpha/beta hydrolase"/>
    <property type="match status" value="1"/>
</dbReference>
<dbReference type="GO" id="GO:0005737">
    <property type="term" value="C:cytoplasm"/>
    <property type="evidence" value="ECO:0007669"/>
    <property type="project" value="UniProtKB-SubCell"/>
</dbReference>
<dbReference type="InterPro" id="IPR029058">
    <property type="entry name" value="AB_hydrolase_fold"/>
</dbReference>
<evidence type="ECO:0000256" key="7">
    <source>
        <dbReference type="ARBA" id="ARBA00022670"/>
    </source>
</evidence>
<evidence type="ECO:0000256" key="4">
    <source>
        <dbReference type="ARBA" id="ARBA00012568"/>
    </source>
</evidence>
<dbReference type="InterPro" id="IPR002410">
    <property type="entry name" value="Peptidase_S33"/>
</dbReference>
<dbReference type="KEGG" id="medw:NCTC10132_01210"/>
<dbReference type="Proteomes" id="UP000257559">
    <property type="component" value="Chromosome"/>
</dbReference>
<accession>A0A3B0PQ94</accession>
<dbReference type="InterPro" id="IPR005944">
    <property type="entry name" value="Pro_iminopeptidase"/>
</dbReference>
<sequence length="110" mass="12656">MKNLYNNSLIESNYIRVSNIHKVYYEIHGSKEGIPVFIIHGGPGGGSTYILKELFDLNKFKLIFMDQRGVGKSLPFLELQENNTHTLVDDIEILRKHLKLNKIHLFGGSW</sequence>
<dbReference type="AlphaFoldDB" id="A0A3B0PQ94"/>
<evidence type="ECO:0000313" key="12">
    <source>
        <dbReference type="Proteomes" id="UP000257559"/>
    </source>
</evidence>
<gene>
    <name evidence="11" type="primary">pip_1</name>
    <name evidence="11" type="ORF">NCTC10132_01210</name>
</gene>
<protein>
    <recommendedName>
        <fullName evidence="4">prolyl aminopeptidase</fullName>
        <ecNumber evidence="4">3.4.11.5</ecNumber>
    </recommendedName>
    <alternativeName>
        <fullName evidence="9">Prolyl aminopeptidase</fullName>
    </alternativeName>
</protein>
<evidence type="ECO:0000256" key="9">
    <source>
        <dbReference type="ARBA" id="ARBA00029605"/>
    </source>
</evidence>
<evidence type="ECO:0000256" key="6">
    <source>
        <dbReference type="ARBA" id="ARBA00022490"/>
    </source>
</evidence>
<dbReference type="InterPro" id="IPR000073">
    <property type="entry name" value="AB_hydrolase_1"/>
</dbReference>
<evidence type="ECO:0000256" key="3">
    <source>
        <dbReference type="ARBA" id="ARBA00010088"/>
    </source>
</evidence>
<evidence type="ECO:0000256" key="5">
    <source>
        <dbReference type="ARBA" id="ARBA00022438"/>
    </source>
</evidence>
<keyword evidence="6" id="KW-0963">Cytoplasm</keyword>
<proteinExistence type="inferred from homology"/>
<dbReference type="PRINTS" id="PR00793">
    <property type="entry name" value="PROAMNOPTASE"/>
</dbReference>